<dbReference type="EMBL" id="GGEC01060199">
    <property type="protein sequence ID" value="MBX40683.1"/>
    <property type="molecule type" value="Transcribed_RNA"/>
</dbReference>
<organism evidence="1">
    <name type="scientific">Rhizophora mucronata</name>
    <name type="common">Asiatic mangrove</name>
    <dbReference type="NCBI Taxonomy" id="61149"/>
    <lineage>
        <taxon>Eukaryota</taxon>
        <taxon>Viridiplantae</taxon>
        <taxon>Streptophyta</taxon>
        <taxon>Embryophyta</taxon>
        <taxon>Tracheophyta</taxon>
        <taxon>Spermatophyta</taxon>
        <taxon>Magnoliopsida</taxon>
        <taxon>eudicotyledons</taxon>
        <taxon>Gunneridae</taxon>
        <taxon>Pentapetalae</taxon>
        <taxon>rosids</taxon>
        <taxon>fabids</taxon>
        <taxon>Malpighiales</taxon>
        <taxon>Rhizophoraceae</taxon>
        <taxon>Rhizophora</taxon>
    </lineage>
</organism>
<accession>A0A2P2NDX4</accession>
<evidence type="ECO:0000313" key="1">
    <source>
        <dbReference type="EMBL" id="MBX40683.1"/>
    </source>
</evidence>
<proteinExistence type="predicted"/>
<reference evidence="1" key="1">
    <citation type="submission" date="2018-02" db="EMBL/GenBank/DDBJ databases">
        <title>Rhizophora mucronata_Transcriptome.</title>
        <authorList>
            <person name="Meera S.P."/>
            <person name="Sreeshan A."/>
            <person name="Augustine A."/>
        </authorList>
    </citation>
    <scope>NUCLEOTIDE SEQUENCE</scope>
    <source>
        <tissue evidence="1">Leaf</tissue>
    </source>
</reference>
<dbReference type="AlphaFoldDB" id="A0A2P2NDX4"/>
<name>A0A2P2NDX4_RHIMU</name>
<sequence length="20" mass="2394">MKHWLQVAHMDEIVIISMLV</sequence>
<protein>
    <submittedName>
        <fullName evidence="1">Uncharacterized protein</fullName>
    </submittedName>
</protein>